<keyword evidence="4 10" id="KW-0548">Nucleotidyltransferase</keyword>
<dbReference type="InterPro" id="IPR029044">
    <property type="entry name" value="Nucleotide-diphossugar_trans"/>
</dbReference>
<keyword evidence="5" id="KW-0547">Nucleotide-binding</keyword>
<feature type="domain" description="Nucleotidyl transferase" evidence="8">
    <location>
        <begin position="5"/>
        <end position="278"/>
    </location>
</feature>
<evidence type="ECO:0000259" key="8">
    <source>
        <dbReference type="Pfam" id="PF00483"/>
    </source>
</evidence>
<feature type="domain" description="MannoseP isomerase/GMP-like beta-helix" evidence="9">
    <location>
        <begin position="294"/>
        <end position="346"/>
    </location>
</feature>
<evidence type="ECO:0000256" key="2">
    <source>
        <dbReference type="ARBA" id="ARBA00012387"/>
    </source>
</evidence>
<dbReference type="EC" id="2.7.7.13" evidence="2"/>
<dbReference type="EMBL" id="JAJEQF010000041">
    <property type="protein sequence ID" value="MCC2168615.1"/>
    <property type="molecule type" value="Genomic_DNA"/>
</dbReference>
<evidence type="ECO:0000313" key="11">
    <source>
        <dbReference type="Proteomes" id="UP001199355"/>
    </source>
</evidence>
<sequence length="355" mass="39262">MKTYGVIMAGGGGTRFWPLSTKAEPKQFLNLSGKDILVNETIDRQHDLMDQKDIFIVTNETQAKMMKERTAGRIAADHILAEPAARNTAACIGYAAMEILHKYGDGVMCIFAADAYIRDEAEYTRVMKEAVRAVEETDALVTIGIHPTFPSTGYGYIRSVEEAGEVWRKVEEFVEKPDLETAKSYLASGSYAWNSGMFVWKASTILHYFEELLPDVYACLKQIGAALGTEKEQEVLHEVYPTIPKISVDYGIMERAKGVLMLEGDFGWNDVGSWDTLDAVRTRDAAGNISSGDTLLLDAKNCVVYGGKKLIAAVGVENLVIVEGRDSILVCPVDQAQRVKEVVETLEKEGRTERL</sequence>
<dbReference type="PANTHER" id="PTHR46390">
    <property type="entry name" value="MANNOSE-1-PHOSPHATE GUANYLYLTRANSFERASE"/>
    <property type="match status" value="1"/>
</dbReference>
<dbReference type="RefSeq" id="WP_308728797.1">
    <property type="nucleotide sequence ID" value="NZ_JAJEQF010000041.1"/>
</dbReference>
<dbReference type="InterPro" id="IPR005835">
    <property type="entry name" value="NTP_transferase_dom"/>
</dbReference>
<accession>A0AAE3DLU6</accession>
<dbReference type="InterPro" id="IPR054566">
    <property type="entry name" value="ManC/GMP-like_b-helix"/>
</dbReference>
<evidence type="ECO:0000256" key="1">
    <source>
        <dbReference type="ARBA" id="ARBA00006115"/>
    </source>
</evidence>
<dbReference type="GO" id="GO:0005525">
    <property type="term" value="F:GTP binding"/>
    <property type="evidence" value="ECO:0007669"/>
    <property type="project" value="UniProtKB-KW"/>
</dbReference>
<organism evidence="10 11">
    <name type="scientific">Gallintestinimicrobium propionicum</name>
    <dbReference type="NCBI Taxonomy" id="2981770"/>
    <lineage>
        <taxon>Bacteria</taxon>
        <taxon>Bacillati</taxon>
        <taxon>Bacillota</taxon>
        <taxon>Clostridia</taxon>
        <taxon>Lachnospirales</taxon>
        <taxon>Lachnospiraceae</taxon>
        <taxon>Gallintestinimicrobium</taxon>
    </lineage>
</organism>
<dbReference type="PANTHER" id="PTHR46390:SF1">
    <property type="entry name" value="MANNOSE-1-PHOSPHATE GUANYLYLTRANSFERASE"/>
    <property type="match status" value="1"/>
</dbReference>
<comment type="caution">
    <text evidence="10">The sequence shown here is derived from an EMBL/GenBank/DDBJ whole genome shotgun (WGS) entry which is preliminary data.</text>
</comment>
<evidence type="ECO:0000256" key="3">
    <source>
        <dbReference type="ARBA" id="ARBA00022679"/>
    </source>
</evidence>
<evidence type="ECO:0000256" key="4">
    <source>
        <dbReference type="ARBA" id="ARBA00022695"/>
    </source>
</evidence>
<keyword evidence="6" id="KW-0342">GTP-binding</keyword>
<evidence type="ECO:0000313" key="10">
    <source>
        <dbReference type="EMBL" id="MCC2168615.1"/>
    </source>
</evidence>
<dbReference type="InterPro" id="IPR049577">
    <property type="entry name" value="GMPP_N"/>
</dbReference>
<evidence type="ECO:0000256" key="6">
    <source>
        <dbReference type="ARBA" id="ARBA00023134"/>
    </source>
</evidence>
<dbReference type="AlphaFoldDB" id="A0AAE3DLU6"/>
<reference evidence="10 11" key="1">
    <citation type="submission" date="2021-10" db="EMBL/GenBank/DDBJ databases">
        <title>Anaerobic single-cell dispensing facilitates the cultivation of human gut bacteria.</title>
        <authorList>
            <person name="Afrizal A."/>
        </authorList>
    </citation>
    <scope>NUCLEOTIDE SEQUENCE [LARGE SCALE GENOMIC DNA]</scope>
    <source>
        <strain evidence="10 11">CLA-AA-H244</strain>
    </source>
</reference>
<keyword evidence="11" id="KW-1185">Reference proteome</keyword>
<dbReference type="InterPro" id="IPR051161">
    <property type="entry name" value="Mannose-6P_isomerase_type2"/>
</dbReference>
<dbReference type="GO" id="GO:0004475">
    <property type="term" value="F:mannose-1-phosphate guanylyltransferase (GTP) activity"/>
    <property type="evidence" value="ECO:0007669"/>
    <property type="project" value="UniProtKB-EC"/>
</dbReference>
<dbReference type="SUPFAM" id="SSF53448">
    <property type="entry name" value="Nucleotide-diphospho-sugar transferases"/>
    <property type="match status" value="1"/>
</dbReference>
<dbReference type="Pfam" id="PF22640">
    <property type="entry name" value="ManC_GMP_beta-helix"/>
    <property type="match status" value="1"/>
</dbReference>
<dbReference type="FunFam" id="3.90.550.10:FF:000046">
    <property type="entry name" value="Mannose-1-phosphate guanylyltransferase (GDP)"/>
    <property type="match status" value="1"/>
</dbReference>
<protein>
    <recommendedName>
        <fullName evidence="2">mannose-1-phosphate guanylyltransferase</fullName>
        <ecNumber evidence="2">2.7.7.13</ecNumber>
    </recommendedName>
</protein>
<dbReference type="SUPFAM" id="SSF159283">
    <property type="entry name" value="Guanosine diphospho-D-mannose pyrophosphorylase/mannose-6-phosphate isomerase linker domain"/>
    <property type="match status" value="1"/>
</dbReference>
<comment type="catalytic activity">
    <reaction evidence="7">
        <text>alpha-D-mannose 1-phosphate + GTP + H(+) = GDP-alpha-D-mannose + diphosphate</text>
        <dbReference type="Rhea" id="RHEA:15229"/>
        <dbReference type="ChEBI" id="CHEBI:15378"/>
        <dbReference type="ChEBI" id="CHEBI:33019"/>
        <dbReference type="ChEBI" id="CHEBI:37565"/>
        <dbReference type="ChEBI" id="CHEBI:57527"/>
        <dbReference type="ChEBI" id="CHEBI:58409"/>
        <dbReference type="EC" id="2.7.7.13"/>
    </reaction>
</comment>
<comment type="similarity">
    <text evidence="1">Belongs to the mannose-6-phosphate isomerase type 2 family.</text>
</comment>
<dbReference type="Proteomes" id="UP001199355">
    <property type="component" value="Unassembled WGS sequence"/>
</dbReference>
<evidence type="ECO:0000256" key="7">
    <source>
        <dbReference type="ARBA" id="ARBA00047343"/>
    </source>
</evidence>
<dbReference type="Gene3D" id="3.90.550.10">
    <property type="entry name" value="Spore Coat Polysaccharide Biosynthesis Protein SpsA, Chain A"/>
    <property type="match status" value="1"/>
</dbReference>
<name>A0AAE3DLU6_9FIRM</name>
<dbReference type="GO" id="GO:0009298">
    <property type="term" value="P:GDP-mannose biosynthetic process"/>
    <property type="evidence" value="ECO:0007669"/>
    <property type="project" value="TreeGrafter"/>
</dbReference>
<gene>
    <name evidence="10" type="ORF">LKD45_13090</name>
</gene>
<dbReference type="CDD" id="cd02509">
    <property type="entry name" value="GDP-M1P_Guanylyltransferase"/>
    <property type="match status" value="1"/>
</dbReference>
<proteinExistence type="inferred from homology"/>
<dbReference type="Pfam" id="PF00483">
    <property type="entry name" value="NTP_transferase"/>
    <property type="match status" value="1"/>
</dbReference>
<evidence type="ECO:0000259" key="9">
    <source>
        <dbReference type="Pfam" id="PF22640"/>
    </source>
</evidence>
<keyword evidence="3" id="KW-0808">Transferase</keyword>
<evidence type="ECO:0000256" key="5">
    <source>
        <dbReference type="ARBA" id="ARBA00022741"/>
    </source>
</evidence>